<comment type="caution">
    <text evidence="1">The sequence shown here is derived from an EMBL/GenBank/DDBJ whole genome shotgun (WGS) entry which is preliminary data.</text>
</comment>
<sequence>MNAYHVYPLLNPGEDKSSSQIPWLERFATFLQRADAETRWDFEGGEGVNPWAVCLFINGHSLEFVGYGTSKKEAKVNLIKQLQDSDVLTLPLRPEFQVRSYPRP</sequence>
<evidence type="ECO:0000313" key="2">
    <source>
        <dbReference type="Proteomes" id="UP000663861"/>
    </source>
</evidence>
<dbReference type="AlphaFoldDB" id="A0A8H3HEN0"/>
<protein>
    <submittedName>
        <fullName evidence="1">Uncharacterized protein</fullName>
    </submittedName>
</protein>
<evidence type="ECO:0000313" key="1">
    <source>
        <dbReference type="EMBL" id="CAE6508651.1"/>
    </source>
</evidence>
<dbReference type="EMBL" id="CAJMWY010003838">
    <property type="protein sequence ID" value="CAE6508651.1"/>
    <property type="molecule type" value="Genomic_DNA"/>
</dbReference>
<gene>
    <name evidence="1" type="ORF">RDB_LOCUS133793</name>
</gene>
<proteinExistence type="predicted"/>
<dbReference type="CDD" id="cd00048">
    <property type="entry name" value="DSRM_SF"/>
    <property type="match status" value="1"/>
</dbReference>
<dbReference type="Proteomes" id="UP000663861">
    <property type="component" value="Unassembled WGS sequence"/>
</dbReference>
<accession>A0A8H3HEN0</accession>
<name>A0A8H3HEN0_9AGAM</name>
<reference evidence="1" key="1">
    <citation type="submission" date="2021-01" db="EMBL/GenBank/DDBJ databases">
        <authorList>
            <person name="Kaushik A."/>
        </authorList>
    </citation>
    <scope>NUCLEOTIDE SEQUENCE</scope>
    <source>
        <strain evidence="1">AG4-RS23</strain>
    </source>
</reference>
<organism evidence="1 2">
    <name type="scientific">Rhizoctonia solani</name>
    <dbReference type="NCBI Taxonomy" id="456999"/>
    <lineage>
        <taxon>Eukaryota</taxon>
        <taxon>Fungi</taxon>
        <taxon>Dikarya</taxon>
        <taxon>Basidiomycota</taxon>
        <taxon>Agaricomycotina</taxon>
        <taxon>Agaricomycetes</taxon>
        <taxon>Cantharellales</taxon>
        <taxon>Ceratobasidiaceae</taxon>
        <taxon>Rhizoctonia</taxon>
    </lineage>
</organism>